<dbReference type="InterPro" id="IPR050491">
    <property type="entry name" value="AmpC-like"/>
</dbReference>
<evidence type="ECO:0000313" key="3">
    <source>
        <dbReference type="Proteomes" id="UP000515804"/>
    </source>
</evidence>
<evidence type="ECO:0000259" key="1">
    <source>
        <dbReference type="Pfam" id="PF00144"/>
    </source>
</evidence>
<keyword evidence="3" id="KW-1185">Reference proteome</keyword>
<accession>A0A7G9SPH7</accession>
<reference evidence="2 3" key="1">
    <citation type="submission" date="2020-08" db="EMBL/GenBank/DDBJ databases">
        <title>Genome sequence of Thermomonas carbonis KCTC 42013T.</title>
        <authorList>
            <person name="Hyun D.-W."/>
            <person name="Bae J.-W."/>
        </authorList>
    </citation>
    <scope>NUCLEOTIDE SEQUENCE [LARGE SCALE GENOMIC DNA]</scope>
    <source>
        <strain evidence="2 3">KCTC 42013</strain>
    </source>
</reference>
<dbReference type="AlphaFoldDB" id="A0A7G9SPH7"/>
<organism evidence="2 3">
    <name type="scientific">Thermomonas carbonis</name>
    <dbReference type="NCBI Taxonomy" id="1463158"/>
    <lineage>
        <taxon>Bacteria</taxon>
        <taxon>Pseudomonadati</taxon>
        <taxon>Pseudomonadota</taxon>
        <taxon>Gammaproteobacteria</taxon>
        <taxon>Lysobacterales</taxon>
        <taxon>Lysobacteraceae</taxon>
        <taxon>Thermomonas</taxon>
    </lineage>
</organism>
<dbReference type="Gene3D" id="3.40.710.10">
    <property type="entry name" value="DD-peptidase/beta-lactamase superfamily"/>
    <property type="match status" value="1"/>
</dbReference>
<dbReference type="RefSeq" id="WP_187552269.1">
    <property type="nucleotide sequence ID" value="NZ_BMZL01000001.1"/>
</dbReference>
<proteinExistence type="predicted"/>
<protein>
    <submittedName>
        <fullName evidence="2">Serine hydrolase</fullName>
    </submittedName>
</protein>
<keyword evidence="2" id="KW-0378">Hydrolase</keyword>
<name>A0A7G9SPH7_9GAMM</name>
<dbReference type="PANTHER" id="PTHR46825">
    <property type="entry name" value="D-ALANYL-D-ALANINE-CARBOXYPEPTIDASE/ENDOPEPTIDASE AMPH"/>
    <property type="match status" value="1"/>
</dbReference>
<sequence>MPLAQAAPATGDAFNALAQAIEKFKEDTRYPAGTAVIVVKNGRIAYQGYFGLADIATNTPVDADTVFYIASATKPFFALNALLAEHAGKLDTHTSLQAMFPDARFRDFDANAVTGKHLLTHTSGIDNVPLGWATAFSGVHDEASLRRLVLASRANAEAPLGTLDYSNIGYNIASLWLDRSDTAPWQAQLQARLFAPLGMRHTTARVSEAEARGWTIAKPHAFVSADRNVPLYLRKTDATMHAAGGMLSTAPDLANFLIAQLDHGKLGRKQVLPASIVHASQQQQVTTDSKYLGFPRDGYAWGWYTGTYKGRRMLHHFGGFAGFHAHLSFMPDANIGLVVLNNEDVLGARLTNVIADVAYGIALNEPGIATNTDARFAQLVVDTGTLEQAALRQRDALKVRPWRLSLPRAAYAGRYVHADLGEMTVSLQAGDTLAMRWGQLQAVASGYDQPEHVRIELVPNSGNVLEFVVDAGKVEALVLDGMRFDKQR</sequence>
<dbReference type="Pfam" id="PF00144">
    <property type="entry name" value="Beta-lactamase"/>
    <property type="match status" value="1"/>
</dbReference>
<dbReference type="InterPro" id="IPR001466">
    <property type="entry name" value="Beta-lactam-related"/>
</dbReference>
<gene>
    <name evidence="2" type="ORF">H9L16_14020</name>
</gene>
<feature type="domain" description="Beta-lactamase-related" evidence="1">
    <location>
        <begin position="18"/>
        <end position="345"/>
    </location>
</feature>
<dbReference type="GO" id="GO:0016787">
    <property type="term" value="F:hydrolase activity"/>
    <property type="evidence" value="ECO:0007669"/>
    <property type="project" value="UniProtKB-KW"/>
</dbReference>
<dbReference type="EMBL" id="CP060719">
    <property type="protein sequence ID" value="QNN69752.1"/>
    <property type="molecule type" value="Genomic_DNA"/>
</dbReference>
<dbReference type="SUPFAM" id="SSF56601">
    <property type="entry name" value="beta-lactamase/transpeptidase-like"/>
    <property type="match status" value="1"/>
</dbReference>
<dbReference type="Proteomes" id="UP000515804">
    <property type="component" value="Chromosome"/>
</dbReference>
<dbReference type="KEGG" id="tcn:H9L16_14020"/>
<dbReference type="PANTHER" id="PTHR46825:SF15">
    <property type="entry name" value="BETA-LACTAMASE-RELATED DOMAIN-CONTAINING PROTEIN"/>
    <property type="match status" value="1"/>
</dbReference>
<evidence type="ECO:0000313" key="2">
    <source>
        <dbReference type="EMBL" id="QNN69752.1"/>
    </source>
</evidence>
<dbReference type="InterPro" id="IPR012338">
    <property type="entry name" value="Beta-lactam/transpept-like"/>
</dbReference>